<evidence type="ECO:0000256" key="1">
    <source>
        <dbReference type="SAM" id="MobiDB-lite"/>
    </source>
</evidence>
<dbReference type="Proteomes" id="UP001152087">
    <property type="component" value="Unassembled WGS sequence"/>
</dbReference>
<comment type="caution">
    <text evidence="2">The sequence shown here is derived from an EMBL/GenBank/DDBJ whole genome shotgun (WGS) entry which is preliminary data.</text>
</comment>
<protein>
    <submittedName>
        <fullName evidence="2">Uncharacterized protein</fullName>
    </submittedName>
</protein>
<dbReference type="EMBL" id="JAOQAV010000013">
    <property type="protein sequence ID" value="KAJ4189265.1"/>
    <property type="molecule type" value="Genomic_DNA"/>
</dbReference>
<accession>A0A9W8R8D5</accession>
<feature type="compositionally biased region" description="Polar residues" evidence="1">
    <location>
        <begin position="1"/>
        <end position="24"/>
    </location>
</feature>
<evidence type="ECO:0000313" key="3">
    <source>
        <dbReference type="Proteomes" id="UP001152087"/>
    </source>
</evidence>
<dbReference type="AlphaFoldDB" id="A0A9W8R8D5"/>
<name>A0A9W8R8D5_9HYPO</name>
<sequence>MSSQAVSPNTASGSPSKGNTTSSMLGPFIYDTSPLADRLIQRAMAAATATKDNPSNDIDVKVFEGCGETTVEL</sequence>
<gene>
    <name evidence="2" type="ORF">NW755_006083</name>
</gene>
<evidence type="ECO:0000313" key="2">
    <source>
        <dbReference type="EMBL" id="KAJ4189265.1"/>
    </source>
</evidence>
<feature type="region of interest" description="Disordered" evidence="1">
    <location>
        <begin position="1"/>
        <end position="27"/>
    </location>
</feature>
<proteinExistence type="predicted"/>
<reference evidence="2" key="1">
    <citation type="submission" date="2022-09" db="EMBL/GenBank/DDBJ databases">
        <title>Fusarium specimens isolated from Avocado Roots.</title>
        <authorList>
            <person name="Stajich J."/>
            <person name="Roper C."/>
            <person name="Heimlech-Rivalta G."/>
        </authorList>
    </citation>
    <scope>NUCLEOTIDE SEQUENCE</scope>
    <source>
        <strain evidence="2">A02</strain>
    </source>
</reference>
<keyword evidence="3" id="KW-1185">Reference proteome</keyword>
<organism evidence="2 3">
    <name type="scientific">Fusarium falciforme</name>
    <dbReference type="NCBI Taxonomy" id="195108"/>
    <lineage>
        <taxon>Eukaryota</taxon>
        <taxon>Fungi</taxon>
        <taxon>Dikarya</taxon>
        <taxon>Ascomycota</taxon>
        <taxon>Pezizomycotina</taxon>
        <taxon>Sordariomycetes</taxon>
        <taxon>Hypocreomycetidae</taxon>
        <taxon>Hypocreales</taxon>
        <taxon>Nectriaceae</taxon>
        <taxon>Fusarium</taxon>
        <taxon>Fusarium solani species complex</taxon>
    </lineage>
</organism>